<sequence>MQSPLRWAAMALLSLLPMLGMAKPIAFAKGTTVMAEYGAGTMNEVQLFYAPRYWYSVGGGWLELTSEDGSKQRHVTYLRGNLLVKRWNLPGAQANVFAWGGLGRATGNDFDGSTLARNVGVQADYETRRVYGAFRSDLQESDRYSHRIDTLQLGWAPYKHEYDTLATWFVVQGRHYTGDLFDGTETALLVRFFKRGAWVEVGSTTDGNLQVMAMFTLTGLFQ</sequence>
<keyword evidence="3" id="KW-1185">Reference proteome</keyword>
<comment type="caution">
    <text evidence="2">The sequence shown here is derived from an EMBL/GenBank/DDBJ whole genome shotgun (WGS) entry which is preliminary data.</text>
</comment>
<protein>
    <submittedName>
        <fullName evidence="2">Uncharacterized protein</fullName>
    </submittedName>
</protein>
<keyword evidence="1" id="KW-0732">Signal</keyword>
<dbReference type="EMBL" id="JAVDVW010000002">
    <property type="protein sequence ID" value="MDR7100641.1"/>
    <property type="molecule type" value="Genomic_DNA"/>
</dbReference>
<evidence type="ECO:0000313" key="2">
    <source>
        <dbReference type="EMBL" id="MDR7100641.1"/>
    </source>
</evidence>
<reference evidence="2 3" key="1">
    <citation type="submission" date="2023-07" db="EMBL/GenBank/DDBJ databases">
        <title>Sorghum-associated microbial communities from plants grown in Nebraska, USA.</title>
        <authorList>
            <person name="Schachtman D."/>
        </authorList>
    </citation>
    <scope>NUCLEOTIDE SEQUENCE [LARGE SCALE GENOMIC DNA]</scope>
    <source>
        <strain evidence="2 3">BE187</strain>
    </source>
</reference>
<evidence type="ECO:0000313" key="3">
    <source>
        <dbReference type="Proteomes" id="UP001267878"/>
    </source>
</evidence>
<dbReference type="RefSeq" id="WP_310055646.1">
    <property type="nucleotide sequence ID" value="NZ_JAVDVW010000002.1"/>
</dbReference>
<accession>A0ABU1VT23</accession>
<evidence type="ECO:0000256" key="1">
    <source>
        <dbReference type="SAM" id="SignalP"/>
    </source>
</evidence>
<proteinExistence type="predicted"/>
<dbReference type="Proteomes" id="UP001267878">
    <property type="component" value="Unassembled WGS sequence"/>
</dbReference>
<gene>
    <name evidence="2" type="ORF">J2X04_003022</name>
</gene>
<feature type="chain" id="PRO_5047533191" evidence="1">
    <location>
        <begin position="23"/>
        <end position="222"/>
    </location>
</feature>
<organism evidence="2 3">
    <name type="scientific">Agrilutibacter niabensis</name>
    <dbReference type="NCBI Taxonomy" id="380628"/>
    <lineage>
        <taxon>Bacteria</taxon>
        <taxon>Pseudomonadati</taxon>
        <taxon>Pseudomonadota</taxon>
        <taxon>Gammaproteobacteria</taxon>
        <taxon>Lysobacterales</taxon>
        <taxon>Lysobacteraceae</taxon>
        <taxon>Agrilutibacter</taxon>
    </lineage>
</organism>
<feature type="signal peptide" evidence="1">
    <location>
        <begin position="1"/>
        <end position="22"/>
    </location>
</feature>
<name>A0ABU1VT23_9GAMM</name>